<evidence type="ECO:0000313" key="10">
    <source>
        <dbReference type="Proteomes" id="UP001279660"/>
    </source>
</evidence>
<dbReference type="EC" id="3.4.-.-" evidence="8"/>
<reference evidence="9 10" key="1">
    <citation type="submission" date="2023-11" db="EMBL/GenBank/DDBJ databases">
        <title>MicrobeMod: A computational toolkit for identifying prokaryotic methylation and restriction-modification with nanopore sequencing.</title>
        <authorList>
            <person name="Crits-Christoph A."/>
            <person name="Kang S.C."/>
            <person name="Lee H."/>
            <person name="Ostrov N."/>
        </authorList>
    </citation>
    <scope>NUCLEOTIDE SEQUENCE [LARGE SCALE GENOMIC DNA]</scope>
    <source>
        <strain evidence="9 10">ATCC 14820</strain>
    </source>
</reference>
<proteinExistence type="inferred from homology"/>
<dbReference type="Pfam" id="PF02586">
    <property type="entry name" value="SRAP"/>
    <property type="match status" value="1"/>
</dbReference>
<gene>
    <name evidence="9" type="ORF">SIL82_20010</name>
</gene>
<keyword evidence="6" id="KW-0238">DNA-binding</keyword>
<dbReference type="RefSeq" id="WP_269747821.1">
    <property type="nucleotide sequence ID" value="NZ_JAWXXV010000002.1"/>
</dbReference>
<evidence type="ECO:0000313" key="9">
    <source>
        <dbReference type="EMBL" id="MDX5986544.1"/>
    </source>
</evidence>
<keyword evidence="3" id="KW-0227">DNA damage</keyword>
<dbReference type="InterPro" id="IPR036590">
    <property type="entry name" value="SRAP-like"/>
</dbReference>
<evidence type="ECO:0000256" key="1">
    <source>
        <dbReference type="ARBA" id="ARBA00008136"/>
    </source>
</evidence>
<dbReference type="SUPFAM" id="SSF143081">
    <property type="entry name" value="BB1717-like"/>
    <property type="match status" value="1"/>
</dbReference>
<dbReference type="Proteomes" id="UP001279660">
    <property type="component" value="Unassembled WGS sequence"/>
</dbReference>
<comment type="caution">
    <text evidence="9">The sequence shown here is derived from an EMBL/GenBank/DDBJ whole genome shotgun (WGS) entry which is preliminary data.</text>
</comment>
<evidence type="ECO:0000256" key="7">
    <source>
        <dbReference type="ARBA" id="ARBA00023239"/>
    </source>
</evidence>
<sequence length="221" mass="24639">MCNRYRLSAKQAAVMRAVGFEPPYPEDETYPVPREIFPTGKKTARYGLVVRRAGEGNRPLEPVAMEWGFPTKVASKRDPAVKLDKFVTNARNLASSMWKPSIANPDRRCLVPFTHFAEPHPDGGTGDDGKPRQMWFSLPDQPIAFFAGLWRPTERGDAYAFCTTSPNATVDPWHPKAMPAILHPRDFTAWLDGSYEDALKLVRPYEGEMSAQEATPDGGAT</sequence>
<keyword evidence="4 8" id="KW-0378">Hydrolase</keyword>
<dbReference type="Gene3D" id="3.90.1680.10">
    <property type="entry name" value="SOS response associated peptidase-like"/>
    <property type="match status" value="1"/>
</dbReference>
<evidence type="ECO:0000256" key="8">
    <source>
        <dbReference type="RuleBase" id="RU364100"/>
    </source>
</evidence>
<comment type="similarity">
    <text evidence="1 8">Belongs to the SOS response-associated peptidase family.</text>
</comment>
<keyword evidence="5" id="KW-0190">Covalent protein-DNA linkage</keyword>
<dbReference type="InterPro" id="IPR003738">
    <property type="entry name" value="SRAP"/>
</dbReference>
<dbReference type="EMBL" id="JAWXXV010000002">
    <property type="protein sequence ID" value="MDX5986544.1"/>
    <property type="molecule type" value="Genomic_DNA"/>
</dbReference>
<organism evidence="9 10">
    <name type="scientific">Sphingomonas echinoides</name>
    <dbReference type="NCBI Taxonomy" id="59803"/>
    <lineage>
        <taxon>Bacteria</taxon>
        <taxon>Pseudomonadati</taxon>
        <taxon>Pseudomonadota</taxon>
        <taxon>Alphaproteobacteria</taxon>
        <taxon>Sphingomonadales</taxon>
        <taxon>Sphingomonadaceae</taxon>
        <taxon>Sphingomonas</taxon>
    </lineage>
</organism>
<keyword evidence="7" id="KW-0456">Lyase</keyword>
<protein>
    <recommendedName>
        <fullName evidence="8">Abasic site processing protein</fullName>
        <ecNumber evidence="8">3.4.-.-</ecNumber>
    </recommendedName>
</protein>
<dbReference type="PANTHER" id="PTHR13604">
    <property type="entry name" value="DC12-RELATED"/>
    <property type="match status" value="1"/>
</dbReference>
<evidence type="ECO:0000256" key="3">
    <source>
        <dbReference type="ARBA" id="ARBA00022763"/>
    </source>
</evidence>
<accession>A0ABU4PT11</accession>
<evidence type="ECO:0000256" key="4">
    <source>
        <dbReference type="ARBA" id="ARBA00022801"/>
    </source>
</evidence>
<evidence type="ECO:0000256" key="2">
    <source>
        <dbReference type="ARBA" id="ARBA00022670"/>
    </source>
</evidence>
<name>A0ABU4PT11_9SPHN</name>
<evidence type="ECO:0000256" key="5">
    <source>
        <dbReference type="ARBA" id="ARBA00023124"/>
    </source>
</evidence>
<keyword evidence="2 8" id="KW-0645">Protease</keyword>
<keyword evidence="10" id="KW-1185">Reference proteome</keyword>
<dbReference type="PANTHER" id="PTHR13604:SF0">
    <property type="entry name" value="ABASIC SITE PROCESSING PROTEIN HMCES"/>
    <property type="match status" value="1"/>
</dbReference>
<evidence type="ECO:0000256" key="6">
    <source>
        <dbReference type="ARBA" id="ARBA00023125"/>
    </source>
</evidence>